<keyword evidence="1" id="KW-1133">Transmembrane helix</keyword>
<dbReference type="AlphaFoldDB" id="A0AB39UZR6"/>
<protein>
    <submittedName>
        <fullName evidence="2">Uncharacterized protein</fullName>
    </submittedName>
</protein>
<evidence type="ECO:0000256" key="1">
    <source>
        <dbReference type="SAM" id="Phobius"/>
    </source>
</evidence>
<organism evidence="2">
    <name type="scientific">Thermohahella caldifontis</name>
    <dbReference type="NCBI Taxonomy" id="3142973"/>
    <lineage>
        <taxon>Bacteria</taxon>
        <taxon>Pseudomonadati</taxon>
        <taxon>Pseudomonadota</taxon>
        <taxon>Gammaproteobacteria</taxon>
        <taxon>Oceanospirillales</taxon>
        <taxon>Hahellaceae</taxon>
        <taxon>Thermohahella</taxon>
    </lineage>
</organism>
<feature type="transmembrane region" description="Helical" evidence="1">
    <location>
        <begin position="12"/>
        <end position="30"/>
    </location>
</feature>
<feature type="transmembrane region" description="Helical" evidence="1">
    <location>
        <begin position="42"/>
        <end position="61"/>
    </location>
</feature>
<dbReference type="KEGG" id="tcd:AAIA72_07240"/>
<keyword evidence="1" id="KW-0472">Membrane</keyword>
<proteinExistence type="predicted"/>
<dbReference type="EMBL" id="CP154858">
    <property type="protein sequence ID" value="XDT73754.1"/>
    <property type="molecule type" value="Genomic_DNA"/>
</dbReference>
<evidence type="ECO:0000313" key="2">
    <source>
        <dbReference type="EMBL" id="XDT73754.1"/>
    </source>
</evidence>
<accession>A0AB39UZR6</accession>
<dbReference type="RefSeq" id="WP_369602735.1">
    <property type="nucleotide sequence ID" value="NZ_CP154858.1"/>
</dbReference>
<sequence length="84" mass="9224">MNLRRVLKHSALWTHSLALGASALVVMLALDYVSTGSLTWHWAYGVVALGITLGTWWQAAWRACRQPSSHPEGSPVQRSGPLSR</sequence>
<name>A0AB39UZR6_9GAMM</name>
<gene>
    <name evidence="2" type="ORF">AAIA72_07240</name>
</gene>
<reference evidence="2" key="1">
    <citation type="submission" date="2024-05" db="EMBL/GenBank/DDBJ databases">
        <title>Genome sequencing of novel strain.</title>
        <authorList>
            <person name="Ganbat D."/>
            <person name="Ganbat S."/>
            <person name="Lee S.-J."/>
        </authorList>
    </citation>
    <scope>NUCLEOTIDE SEQUENCE</scope>
    <source>
        <strain evidence="2">SMD15-11</strain>
    </source>
</reference>
<keyword evidence="1" id="KW-0812">Transmembrane</keyword>